<dbReference type="PANTHER" id="PTHR31465">
    <property type="entry name" value="PROTEIN RTA1-RELATED"/>
    <property type="match status" value="1"/>
</dbReference>
<proteinExistence type="predicted"/>
<evidence type="ECO:0000256" key="5">
    <source>
        <dbReference type="SAM" id="Phobius"/>
    </source>
</evidence>
<feature type="transmembrane region" description="Helical" evidence="5">
    <location>
        <begin position="78"/>
        <end position="102"/>
    </location>
</feature>
<dbReference type="GO" id="GO:0005886">
    <property type="term" value="C:plasma membrane"/>
    <property type="evidence" value="ECO:0007669"/>
    <property type="project" value="TreeGrafter"/>
</dbReference>
<comment type="caution">
    <text evidence="6">The sequence shown here is derived from an EMBL/GenBank/DDBJ whole genome shotgun (WGS) entry which is preliminary data.</text>
</comment>
<keyword evidence="3 5" id="KW-1133">Transmembrane helix</keyword>
<feature type="transmembrane region" description="Helical" evidence="5">
    <location>
        <begin position="114"/>
        <end position="134"/>
    </location>
</feature>
<reference evidence="6" key="1">
    <citation type="journal article" date="2023" name="Genome Biol. Evol.">
        <title>First Whole Genome Sequence and Flow Cytometry Genome Size Data for the Lichen-Forming Fungus Ramalina farinacea (Ascomycota).</title>
        <authorList>
            <person name="Llewellyn T."/>
            <person name="Mian S."/>
            <person name="Hill R."/>
            <person name="Leitch I.J."/>
            <person name="Gaya E."/>
        </authorList>
    </citation>
    <scope>NUCLEOTIDE SEQUENCE</scope>
    <source>
        <strain evidence="6">LIQ254RAFAR</strain>
    </source>
</reference>
<dbReference type="PANTHER" id="PTHR31465:SF9">
    <property type="entry name" value="SPHINGOID LONG-CHAIN BASE TRANSPORTER RSB1"/>
    <property type="match status" value="1"/>
</dbReference>
<organism evidence="6 7">
    <name type="scientific">Ramalina farinacea</name>
    <dbReference type="NCBI Taxonomy" id="258253"/>
    <lineage>
        <taxon>Eukaryota</taxon>
        <taxon>Fungi</taxon>
        <taxon>Dikarya</taxon>
        <taxon>Ascomycota</taxon>
        <taxon>Pezizomycotina</taxon>
        <taxon>Lecanoromycetes</taxon>
        <taxon>OSLEUM clade</taxon>
        <taxon>Lecanoromycetidae</taxon>
        <taxon>Lecanorales</taxon>
        <taxon>Lecanorineae</taxon>
        <taxon>Ramalinaceae</taxon>
        <taxon>Ramalina</taxon>
    </lineage>
</organism>
<gene>
    <name evidence="6" type="primary">RSB1</name>
    <name evidence="6" type="ORF">OHK93_008392</name>
</gene>
<evidence type="ECO:0000256" key="1">
    <source>
        <dbReference type="ARBA" id="ARBA00004141"/>
    </source>
</evidence>
<name>A0AA43QP30_9LECA</name>
<dbReference type="GO" id="GO:0000324">
    <property type="term" value="C:fungal-type vacuole"/>
    <property type="evidence" value="ECO:0007669"/>
    <property type="project" value="TreeGrafter"/>
</dbReference>
<keyword evidence="7" id="KW-1185">Reference proteome</keyword>
<evidence type="ECO:0000256" key="2">
    <source>
        <dbReference type="ARBA" id="ARBA00022692"/>
    </source>
</evidence>
<evidence type="ECO:0000313" key="6">
    <source>
        <dbReference type="EMBL" id="MDI1489114.1"/>
    </source>
</evidence>
<dbReference type="AlphaFoldDB" id="A0AA43QP30"/>
<dbReference type="InterPro" id="IPR007568">
    <property type="entry name" value="RTA1"/>
</dbReference>
<keyword evidence="4 5" id="KW-0472">Membrane</keyword>
<keyword evidence="2 5" id="KW-0812">Transmembrane</keyword>
<evidence type="ECO:0000313" key="7">
    <source>
        <dbReference type="Proteomes" id="UP001161017"/>
    </source>
</evidence>
<sequence length="213" mass="23305">MQPQIIPRAHNKPLTGVYLCFSRIIIIYGEELARFKPHTYTRIFICSDIFALVLQAAGGAITDTADSGSSLQQTGINIMIAGLAFQVVSLTIYIVLCADFAWRVRKARRSSRETLRQVGSIAAAVITIYVRSIFRVAELQGGFNSSLANDQVTFMILEGAMVSIASLALTIMHPGPIFRDFWKLAYARARLSGRTSPDGVPLEIKVEPKGVAA</sequence>
<evidence type="ECO:0000256" key="3">
    <source>
        <dbReference type="ARBA" id="ARBA00022989"/>
    </source>
</evidence>
<dbReference type="Proteomes" id="UP001161017">
    <property type="component" value="Unassembled WGS sequence"/>
</dbReference>
<comment type="subcellular location">
    <subcellularLocation>
        <location evidence="1">Membrane</location>
        <topology evidence="1">Multi-pass membrane protein</topology>
    </subcellularLocation>
</comment>
<feature type="transmembrane region" description="Helical" evidence="5">
    <location>
        <begin position="154"/>
        <end position="172"/>
    </location>
</feature>
<evidence type="ECO:0000256" key="4">
    <source>
        <dbReference type="ARBA" id="ARBA00023136"/>
    </source>
</evidence>
<feature type="transmembrane region" description="Helical" evidence="5">
    <location>
        <begin position="40"/>
        <end position="58"/>
    </location>
</feature>
<protein>
    <submittedName>
        <fullName evidence="6">Phospholipid-translocating ATPase rsb1</fullName>
    </submittedName>
</protein>
<accession>A0AA43QP30</accession>
<dbReference type="EMBL" id="JAPUFD010000008">
    <property type="protein sequence ID" value="MDI1489114.1"/>
    <property type="molecule type" value="Genomic_DNA"/>
</dbReference>
<dbReference type="Pfam" id="PF04479">
    <property type="entry name" value="RTA1"/>
    <property type="match status" value="1"/>
</dbReference>